<dbReference type="EMBL" id="JAAIUW010000007">
    <property type="protein sequence ID" value="KAF7824167.1"/>
    <property type="molecule type" value="Genomic_DNA"/>
</dbReference>
<sequence>MDNPEFASLSILSDPHLELSPNLISPISSPEHFSLPLPPDSPPELPPLPPSEDFPVHEFEELLIEDDQNKEAEERKRKGKEKVQDNSNDNDSDDSDDDGKF</sequence>
<protein>
    <submittedName>
        <fullName evidence="2">Uncharacterized protein</fullName>
    </submittedName>
</protein>
<dbReference type="Proteomes" id="UP000634136">
    <property type="component" value="Unassembled WGS sequence"/>
</dbReference>
<keyword evidence="3" id="KW-1185">Reference proteome</keyword>
<dbReference type="AlphaFoldDB" id="A0A834WIM7"/>
<comment type="caution">
    <text evidence="2">The sequence shown here is derived from an EMBL/GenBank/DDBJ whole genome shotgun (WGS) entry which is preliminary data.</text>
</comment>
<feature type="compositionally biased region" description="Acidic residues" evidence="1">
    <location>
        <begin position="88"/>
        <end position="101"/>
    </location>
</feature>
<reference evidence="2" key="1">
    <citation type="submission" date="2020-09" db="EMBL/GenBank/DDBJ databases">
        <title>Genome-Enabled Discovery of Anthraquinone Biosynthesis in Senna tora.</title>
        <authorList>
            <person name="Kang S.-H."/>
            <person name="Pandey R.P."/>
            <person name="Lee C.-M."/>
            <person name="Sim J.-S."/>
            <person name="Jeong J.-T."/>
            <person name="Choi B.-S."/>
            <person name="Jung M."/>
            <person name="Ginzburg D."/>
            <person name="Zhao K."/>
            <person name="Won S.Y."/>
            <person name="Oh T.-J."/>
            <person name="Yu Y."/>
            <person name="Kim N.-H."/>
            <person name="Lee O.R."/>
            <person name="Lee T.-H."/>
            <person name="Bashyal P."/>
            <person name="Kim T.-S."/>
            <person name="Lee W.-H."/>
            <person name="Kawkins C."/>
            <person name="Kim C.-K."/>
            <person name="Kim J.S."/>
            <person name="Ahn B.O."/>
            <person name="Rhee S.Y."/>
            <person name="Sohng J.K."/>
        </authorList>
    </citation>
    <scope>NUCLEOTIDE SEQUENCE</scope>
    <source>
        <tissue evidence="2">Leaf</tissue>
    </source>
</reference>
<evidence type="ECO:0000313" key="2">
    <source>
        <dbReference type="EMBL" id="KAF7824167.1"/>
    </source>
</evidence>
<organism evidence="2 3">
    <name type="scientific">Senna tora</name>
    <dbReference type="NCBI Taxonomy" id="362788"/>
    <lineage>
        <taxon>Eukaryota</taxon>
        <taxon>Viridiplantae</taxon>
        <taxon>Streptophyta</taxon>
        <taxon>Embryophyta</taxon>
        <taxon>Tracheophyta</taxon>
        <taxon>Spermatophyta</taxon>
        <taxon>Magnoliopsida</taxon>
        <taxon>eudicotyledons</taxon>
        <taxon>Gunneridae</taxon>
        <taxon>Pentapetalae</taxon>
        <taxon>rosids</taxon>
        <taxon>fabids</taxon>
        <taxon>Fabales</taxon>
        <taxon>Fabaceae</taxon>
        <taxon>Caesalpinioideae</taxon>
        <taxon>Cassia clade</taxon>
        <taxon>Senna</taxon>
    </lineage>
</organism>
<accession>A0A834WIM7</accession>
<proteinExistence type="predicted"/>
<feature type="compositionally biased region" description="Pro residues" evidence="1">
    <location>
        <begin position="36"/>
        <end position="52"/>
    </location>
</feature>
<evidence type="ECO:0000313" key="3">
    <source>
        <dbReference type="Proteomes" id="UP000634136"/>
    </source>
</evidence>
<name>A0A834WIM7_9FABA</name>
<gene>
    <name evidence="2" type="ORF">G2W53_022311</name>
</gene>
<feature type="compositionally biased region" description="Basic and acidic residues" evidence="1">
    <location>
        <begin position="67"/>
        <end position="84"/>
    </location>
</feature>
<feature type="region of interest" description="Disordered" evidence="1">
    <location>
        <begin position="31"/>
        <end position="101"/>
    </location>
</feature>
<evidence type="ECO:0000256" key="1">
    <source>
        <dbReference type="SAM" id="MobiDB-lite"/>
    </source>
</evidence>